<evidence type="ECO:0000313" key="4">
    <source>
        <dbReference type="Proteomes" id="UP001321760"/>
    </source>
</evidence>
<evidence type="ECO:0000256" key="2">
    <source>
        <dbReference type="SAM" id="Phobius"/>
    </source>
</evidence>
<feature type="compositionally biased region" description="Basic and acidic residues" evidence="1">
    <location>
        <begin position="1"/>
        <end position="13"/>
    </location>
</feature>
<keyword evidence="4" id="KW-1185">Reference proteome</keyword>
<accession>A0AAV9G417</accession>
<keyword evidence="2" id="KW-0472">Membrane</keyword>
<gene>
    <name evidence="3" type="ORF">QBC34DRAFT_364145</name>
</gene>
<feature type="region of interest" description="Disordered" evidence="1">
    <location>
        <begin position="1"/>
        <end position="21"/>
    </location>
</feature>
<dbReference type="AlphaFoldDB" id="A0AAV9G417"/>
<protein>
    <submittedName>
        <fullName evidence="3">Uncharacterized protein</fullName>
    </submittedName>
</protein>
<feature type="transmembrane region" description="Helical" evidence="2">
    <location>
        <begin position="157"/>
        <end position="178"/>
    </location>
</feature>
<dbReference type="EMBL" id="MU866027">
    <property type="protein sequence ID" value="KAK4442201.1"/>
    <property type="molecule type" value="Genomic_DNA"/>
</dbReference>
<keyword evidence="2" id="KW-1133">Transmembrane helix</keyword>
<evidence type="ECO:0000256" key="1">
    <source>
        <dbReference type="SAM" id="MobiDB-lite"/>
    </source>
</evidence>
<reference evidence="3" key="1">
    <citation type="journal article" date="2023" name="Mol. Phylogenet. Evol.">
        <title>Genome-scale phylogeny and comparative genomics of the fungal order Sordariales.</title>
        <authorList>
            <person name="Hensen N."/>
            <person name="Bonometti L."/>
            <person name="Westerberg I."/>
            <person name="Brannstrom I.O."/>
            <person name="Guillou S."/>
            <person name="Cros-Aarteil S."/>
            <person name="Calhoun S."/>
            <person name="Haridas S."/>
            <person name="Kuo A."/>
            <person name="Mondo S."/>
            <person name="Pangilinan J."/>
            <person name="Riley R."/>
            <person name="LaButti K."/>
            <person name="Andreopoulos B."/>
            <person name="Lipzen A."/>
            <person name="Chen C."/>
            <person name="Yan M."/>
            <person name="Daum C."/>
            <person name="Ng V."/>
            <person name="Clum A."/>
            <person name="Steindorff A."/>
            <person name="Ohm R.A."/>
            <person name="Martin F."/>
            <person name="Silar P."/>
            <person name="Natvig D.O."/>
            <person name="Lalanne C."/>
            <person name="Gautier V."/>
            <person name="Ament-Velasquez S.L."/>
            <person name="Kruys A."/>
            <person name="Hutchinson M.I."/>
            <person name="Powell A.J."/>
            <person name="Barry K."/>
            <person name="Miller A.N."/>
            <person name="Grigoriev I.V."/>
            <person name="Debuchy R."/>
            <person name="Gladieux P."/>
            <person name="Hiltunen Thoren M."/>
            <person name="Johannesson H."/>
        </authorList>
    </citation>
    <scope>NUCLEOTIDE SEQUENCE</scope>
    <source>
        <strain evidence="3">PSN243</strain>
    </source>
</reference>
<proteinExistence type="predicted"/>
<feature type="transmembrane region" description="Helical" evidence="2">
    <location>
        <begin position="33"/>
        <end position="54"/>
    </location>
</feature>
<comment type="caution">
    <text evidence="3">The sequence shown here is derived from an EMBL/GenBank/DDBJ whole genome shotgun (WGS) entry which is preliminary data.</text>
</comment>
<sequence length="390" mass="42013">MQHFDAELEHAKADDDDPPTWTAAPDHPFLSRLALPLALLVGAGLAGGTTYAVVARVQHLLATAAVDGDLAHWKRKAHYDVYDACYNGCTSCDDPNFAFNACKTTAQAIVKGVVCDGNLMWNWRVEHRYPDPCLSAVATILMGEALERLKQSYRNQYGLIALTVVAGLLAGLLVYKLVRCAAMTPAQRRADRSSLAQSAKKLAKSAAKARRAGKSSGGGGGGKKLFTALLGLLGASRGAKAANIYPCAGREPAWYQFFATPDGAIAGVVHGWFSECRDRRDCTKSCRNVCSTNSSGSRTCKEKCTENCKTVVTVERTPKVFVERVVPKVKACGFQMRDAPDGKQLATRVGNAGIERNHWVRISVNGLNVTRADETDKAVMCLHGIGDLKP</sequence>
<organism evidence="3 4">
    <name type="scientific">Podospora aff. communis PSN243</name>
    <dbReference type="NCBI Taxonomy" id="3040156"/>
    <lineage>
        <taxon>Eukaryota</taxon>
        <taxon>Fungi</taxon>
        <taxon>Dikarya</taxon>
        <taxon>Ascomycota</taxon>
        <taxon>Pezizomycotina</taxon>
        <taxon>Sordariomycetes</taxon>
        <taxon>Sordariomycetidae</taxon>
        <taxon>Sordariales</taxon>
        <taxon>Podosporaceae</taxon>
        <taxon>Podospora</taxon>
    </lineage>
</organism>
<reference evidence="3" key="2">
    <citation type="submission" date="2023-05" db="EMBL/GenBank/DDBJ databases">
        <authorList>
            <consortium name="Lawrence Berkeley National Laboratory"/>
            <person name="Steindorff A."/>
            <person name="Hensen N."/>
            <person name="Bonometti L."/>
            <person name="Westerberg I."/>
            <person name="Brannstrom I.O."/>
            <person name="Guillou S."/>
            <person name="Cros-Aarteil S."/>
            <person name="Calhoun S."/>
            <person name="Haridas S."/>
            <person name="Kuo A."/>
            <person name="Mondo S."/>
            <person name="Pangilinan J."/>
            <person name="Riley R."/>
            <person name="Labutti K."/>
            <person name="Andreopoulos B."/>
            <person name="Lipzen A."/>
            <person name="Chen C."/>
            <person name="Yanf M."/>
            <person name="Daum C."/>
            <person name="Ng V."/>
            <person name="Clum A."/>
            <person name="Ohm R."/>
            <person name="Martin F."/>
            <person name="Silar P."/>
            <person name="Natvig D."/>
            <person name="Lalanne C."/>
            <person name="Gautier V."/>
            <person name="Ament-Velasquez S.L."/>
            <person name="Kruys A."/>
            <person name="Hutchinson M.I."/>
            <person name="Powell A.J."/>
            <person name="Barry K."/>
            <person name="Miller A.N."/>
            <person name="Grigoriev I.V."/>
            <person name="Debuchy R."/>
            <person name="Gladieux P."/>
            <person name="Thoren M.H."/>
            <person name="Johannesson H."/>
        </authorList>
    </citation>
    <scope>NUCLEOTIDE SEQUENCE</scope>
    <source>
        <strain evidence="3">PSN243</strain>
    </source>
</reference>
<dbReference type="Proteomes" id="UP001321760">
    <property type="component" value="Unassembled WGS sequence"/>
</dbReference>
<evidence type="ECO:0000313" key="3">
    <source>
        <dbReference type="EMBL" id="KAK4442201.1"/>
    </source>
</evidence>
<name>A0AAV9G417_9PEZI</name>
<keyword evidence="2" id="KW-0812">Transmembrane</keyword>